<proteinExistence type="predicted"/>
<reference evidence="2" key="1">
    <citation type="journal article" date="2014" name="Int. J. Syst. Evol. Microbiol.">
        <title>Complete genome sequence of Corynebacterium casei LMG S-19264T (=DSM 44701T), isolated from a smear-ripened cheese.</title>
        <authorList>
            <consortium name="US DOE Joint Genome Institute (JGI-PGF)"/>
            <person name="Walter F."/>
            <person name="Albersmeier A."/>
            <person name="Kalinowski J."/>
            <person name="Ruckert C."/>
        </authorList>
    </citation>
    <scope>NUCLEOTIDE SEQUENCE</scope>
    <source>
        <strain evidence="2">JCM 1480</strain>
    </source>
</reference>
<reference evidence="2" key="2">
    <citation type="submission" date="2020-09" db="EMBL/GenBank/DDBJ databases">
        <authorList>
            <person name="Sun Q."/>
            <person name="Ohkuma M."/>
        </authorList>
    </citation>
    <scope>NUCLEOTIDE SEQUENCE</scope>
    <source>
        <strain evidence="2">JCM 1480</strain>
    </source>
</reference>
<evidence type="ECO:0000256" key="1">
    <source>
        <dbReference type="SAM" id="Phobius"/>
    </source>
</evidence>
<keyword evidence="1" id="KW-0812">Transmembrane</keyword>
<gene>
    <name evidence="2" type="ORF">GCM10009769_08970</name>
</gene>
<sequence>MSRYRWGMRARLRHHAPALVLLLLAGVAVVVAVLAEALAWPVAPAFPALHSGDYSYVVGRGGFRTALAARAIAWAAAALVVPLLVAALLAVVVRGRRSGGRAARP</sequence>
<feature type="transmembrane region" description="Helical" evidence="1">
    <location>
        <begin position="71"/>
        <end position="93"/>
    </location>
</feature>
<accession>A0A8H9G894</accession>
<keyword evidence="1" id="KW-0472">Membrane</keyword>
<dbReference type="Proteomes" id="UP000648535">
    <property type="component" value="Unassembled WGS sequence"/>
</dbReference>
<evidence type="ECO:0000313" key="2">
    <source>
        <dbReference type="EMBL" id="GGK92950.1"/>
    </source>
</evidence>
<dbReference type="AlphaFoldDB" id="A0A8H9G894"/>
<protein>
    <submittedName>
        <fullName evidence="2">Uncharacterized protein</fullName>
    </submittedName>
</protein>
<comment type="caution">
    <text evidence="2">The sequence shown here is derived from an EMBL/GenBank/DDBJ whole genome shotgun (WGS) entry which is preliminary data.</text>
</comment>
<organism evidence="2 3">
    <name type="scientific">Curtobacterium luteum</name>
    <dbReference type="NCBI Taxonomy" id="33881"/>
    <lineage>
        <taxon>Bacteria</taxon>
        <taxon>Bacillati</taxon>
        <taxon>Actinomycetota</taxon>
        <taxon>Actinomycetes</taxon>
        <taxon>Micrococcales</taxon>
        <taxon>Microbacteriaceae</taxon>
        <taxon>Curtobacterium</taxon>
    </lineage>
</organism>
<keyword evidence="1" id="KW-1133">Transmembrane helix</keyword>
<name>A0A8H9G894_9MICO</name>
<dbReference type="EMBL" id="BMOI01000002">
    <property type="protein sequence ID" value="GGK92950.1"/>
    <property type="molecule type" value="Genomic_DNA"/>
</dbReference>
<evidence type="ECO:0000313" key="3">
    <source>
        <dbReference type="Proteomes" id="UP000648535"/>
    </source>
</evidence>